<organism evidence="3">
    <name type="scientific">Cylindrotheca closterium</name>
    <dbReference type="NCBI Taxonomy" id="2856"/>
    <lineage>
        <taxon>Eukaryota</taxon>
        <taxon>Sar</taxon>
        <taxon>Stramenopiles</taxon>
        <taxon>Ochrophyta</taxon>
        <taxon>Bacillariophyta</taxon>
        <taxon>Bacillariophyceae</taxon>
        <taxon>Bacillariophycidae</taxon>
        <taxon>Bacillariales</taxon>
        <taxon>Bacillariaceae</taxon>
        <taxon>Cylindrotheca</taxon>
    </lineage>
</organism>
<proteinExistence type="predicted"/>
<dbReference type="GeneID" id="36957315"/>
<name>A0A2U9GHV4_9STRA</name>
<feature type="signal peptide" evidence="2">
    <location>
        <begin position="1"/>
        <end position="17"/>
    </location>
</feature>
<feature type="transmembrane region" description="Helical" evidence="1">
    <location>
        <begin position="55"/>
        <end position="76"/>
    </location>
</feature>
<reference evidence="3" key="1">
    <citation type="journal article" date="2018" name="Genome Biol. Evol.">
        <title>Recurrent loss, horizontal transfer, and the obscure origins of mitochondrial introns in diatoms (Bacillariophyta).</title>
        <authorList>
            <person name="Guillory W.X."/>
            <person name="Onyshchenko A."/>
            <person name="Ruck E.C."/>
            <person name="Parks M."/>
            <person name="Nakov T."/>
            <person name="Wickett N.J."/>
            <person name="Alverson A.J."/>
        </authorList>
    </citation>
    <scope>NUCLEOTIDE SEQUENCE</scope>
    <source>
        <strain evidence="3">CCMP1855</strain>
    </source>
</reference>
<dbReference type="EMBL" id="MG271845">
    <property type="protein sequence ID" value="AWQ64056.1"/>
    <property type="molecule type" value="Genomic_DNA"/>
</dbReference>
<gene>
    <name evidence="3" type="primary">orf103</name>
</gene>
<geneLocation type="mitochondrion" evidence="3"/>
<evidence type="ECO:0000256" key="1">
    <source>
        <dbReference type="SAM" id="Phobius"/>
    </source>
</evidence>
<protein>
    <submittedName>
        <fullName evidence="3">Uncharacterized protein</fullName>
    </submittedName>
</protein>
<accession>A0A2U9GHV4</accession>
<keyword evidence="2" id="KW-0732">Signal</keyword>
<keyword evidence="1" id="KW-1133">Transmembrane helix</keyword>
<dbReference type="AlphaFoldDB" id="A0A2U9GHV4"/>
<keyword evidence="1" id="KW-0812">Transmembrane</keyword>
<keyword evidence="3" id="KW-0496">Mitochondrion</keyword>
<feature type="chain" id="PRO_5015859352" evidence="2">
    <location>
        <begin position="18"/>
        <end position="103"/>
    </location>
</feature>
<keyword evidence="1" id="KW-0472">Membrane</keyword>
<sequence length="103" mass="12242">MILLLFWTFFVFSLSLAKELDQFHYLLSSLSMLCSIYLYDQVSPLKISLRTNICLLLIPSIIFWYIAFVFNGFLCLTPISHEILVSLLFIHTYILIYVFWEYP</sequence>
<evidence type="ECO:0000313" key="3">
    <source>
        <dbReference type="EMBL" id="AWQ64056.1"/>
    </source>
</evidence>
<feature type="transmembrane region" description="Helical" evidence="1">
    <location>
        <begin position="83"/>
        <end position="100"/>
    </location>
</feature>
<evidence type="ECO:0000256" key="2">
    <source>
        <dbReference type="SAM" id="SignalP"/>
    </source>
</evidence>
<dbReference type="RefSeq" id="YP_009495409.1">
    <property type="nucleotide sequence ID" value="NC_037986.1"/>
</dbReference>